<feature type="region of interest" description="Disordered" evidence="1">
    <location>
        <begin position="128"/>
        <end position="147"/>
    </location>
</feature>
<keyword evidence="3" id="KW-1185">Reference proteome</keyword>
<dbReference type="RefSeq" id="WP_014661538.1">
    <property type="nucleotide sequence ID" value="NC_017737.1"/>
</dbReference>
<protein>
    <submittedName>
        <fullName evidence="2">Outer membrane protein 3</fullName>
    </submittedName>
</protein>
<dbReference type="Pfam" id="PF01856">
    <property type="entry name" value="HP_OMP"/>
    <property type="match status" value="1"/>
</dbReference>
<feature type="compositionally biased region" description="Polar residues" evidence="1">
    <location>
        <begin position="132"/>
        <end position="145"/>
    </location>
</feature>
<feature type="region of interest" description="Disordered" evidence="1">
    <location>
        <begin position="83"/>
        <end position="115"/>
    </location>
</feature>
<dbReference type="AlphaFoldDB" id="I0EP02"/>
<gene>
    <name evidence="2" type="ordered locus">HCW_07065</name>
</gene>
<dbReference type="InterPro" id="IPR002718">
    <property type="entry name" value="OMP_Helicobacter"/>
</dbReference>
<evidence type="ECO:0000313" key="3">
    <source>
        <dbReference type="Proteomes" id="UP000005010"/>
    </source>
</evidence>
<reference evidence="3" key="1">
    <citation type="submission" date="2012-04" db="EMBL/GenBank/DDBJ databases">
        <title>Complete genome sequence of Helicobacter cetorum strain MIT 00-7128.</title>
        <authorList>
            <person name="Kersulyte D."/>
            <person name="Berg D.E."/>
        </authorList>
    </citation>
    <scope>NUCLEOTIDE SEQUENCE [LARGE SCALE GENOMIC DNA]</scope>
    <source>
        <strain evidence="3">MIT 00-7128</strain>
    </source>
</reference>
<dbReference type="PRINTS" id="PR01776">
    <property type="entry name" value="HPOMPFAMILY"/>
</dbReference>
<dbReference type="HOGENOM" id="CLU_791730_0_0_7"/>
<sequence length="419" mass="48020">MRCHSITPPPNKLKLSYFPFLVSLILSSVHILHAETYEEMKERLTKEVKQEIAQKKAQEKAKEKALHDEIMQEELKKEVYEEELKKAQQQDKTPATTSSQTTPEKQESFLEQERRKKIERTERAIKHENLHINWNPQANSSNSQSKKIRSFRFSNNDNQDTKRYADKSAFYLGLGYQLGNVGKTLTTTNYAIQVQKQGFLDLDSTISLNQEQHSSSSSSISNGVGIVLGYKWVGKHKHTKWSGFRWGLFGDLTASTYQRGSYFYNNTISATNSSEQIYQKNGDIKIITYGTYLDWLINAYNGDKFFAGFRLGVAFGGANYSVSDTNVYQSYLKQYVGGNLTYGTFQFLVNLGVRLGGRHNHFEFGVKIPTISDTYMQANTNKHKILSLLYGMGSLNAKLPYSVTFQRNFALYFNYIFSF</sequence>
<evidence type="ECO:0000256" key="1">
    <source>
        <dbReference type="SAM" id="MobiDB-lite"/>
    </source>
</evidence>
<proteinExistence type="predicted"/>
<dbReference type="KEGG" id="hce:HCW_07065"/>
<feature type="compositionally biased region" description="Basic and acidic residues" evidence="1">
    <location>
        <begin position="104"/>
        <end position="115"/>
    </location>
</feature>
<accession>I0EP02</accession>
<evidence type="ECO:0000313" key="2">
    <source>
        <dbReference type="EMBL" id="AFI04671.1"/>
    </source>
</evidence>
<organism evidence="2 3">
    <name type="scientific">Helicobacter cetorum (strain ATCC BAA-429 / MIT 00-7128)</name>
    <dbReference type="NCBI Taxonomy" id="182217"/>
    <lineage>
        <taxon>Bacteria</taxon>
        <taxon>Pseudomonadati</taxon>
        <taxon>Campylobacterota</taxon>
        <taxon>Epsilonproteobacteria</taxon>
        <taxon>Campylobacterales</taxon>
        <taxon>Helicobacteraceae</taxon>
        <taxon>Helicobacter</taxon>
    </lineage>
</organism>
<dbReference type="PATRIC" id="fig|182217.3.peg.1493"/>
<dbReference type="EMBL" id="CP003479">
    <property type="protein sequence ID" value="AFI04671.1"/>
    <property type="molecule type" value="Genomic_DNA"/>
</dbReference>
<name>I0EP02_HELC0</name>
<dbReference type="STRING" id="182217.HCW_07065"/>
<dbReference type="Proteomes" id="UP000005010">
    <property type="component" value="Chromosome"/>
</dbReference>
<feature type="compositionally biased region" description="Polar residues" evidence="1">
    <location>
        <begin position="90"/>
        <end position="103"/>
    </location>
</feature>